<dbReference type="NCBIfam" id="TIGR00350">
    <property type="entry name" value="lytR_cpsA_psr"/>
    <property type="match status" value="1"/>
</dbReference>
<reference evidence="5 6" key="1">
    <citation type="submission" date="2023-03" db="EMBL/GenBank/DDBJ databases">
        <title>YIM 133296 draft genome.</title>
        <authorList>
            <person name="Xiong L."/>
        </authorList>
    </citation>
    <scope>NUCLEOTIDE SEQUENCE [LARGE SCALE GENOMIC DNA]</scope>
    <source>
        <strain evidence="5 6">YIM 133296</strain>
    </source>
</reference>
<evidence type="ECO:0000256" key="1">
    <source>
        <dbReference type="ARBA" id="ARBA00006068"/>
    </source>
</evidence>
<feature type="domain" description="Cell envelope-related transcriptional attenuator" evidence="4">
    <location>
        <begin position="119"/>
        <end position="260"/>
    </location>
</feature>
<dbReference type="Gene3D" id="3.40.630.190">
    <property type="entry name" value="LCP protein"/>
    <property type="match status" value="1"/>
</dbReference>
<dbReference type="EMBL" id="JAROAV010000037">
    <property type="protein sequence ID" value="MDF8265559.1"/>
    <property type="molecule type" value="Genomic_DNA"/>
</dbReference>
<dbReference type="PANTHER" id="PTHR33392:SF6">
    <property type="entry name" value="POLYISOPRENYL-TEICHOIC ACID--PEPTIDOGLYCAN TEICHOIC ACID TRANSFERASE TAGU"/>
    <property type="match status" value="1"/>
</dbReference>
<protein>
    <submittedName>
        <fullName evidence="5">LCP family protein</fullName>
    </submittedName>
</protein>
<keyword evidence="3" id="KW-1133">Transmembrane helix</keyword>
<dbReference type="Pfam" id="PF03816">
    <property type="entry name" value="LytR_cpsA_psr"/>
    <property type="match status" value="1"/>
</dbReference>
<keyword evidence="3" id="KW-0812">Transmembrane</keyword>
<proteinExistence type="inferred from homology"/>
<evidence type="ECO:0000256" key="3">
    <source>
        <dbReference type="SAM" id="Phobius"/>
    </source>
</evidence>
<gene>
    <name evidence="5" type="ORF">P4R38_15015</name>
</gene>
<keyword evidence="3" id="KW-0472">Membrane</keyword>
<evidence type="ECO:0000313" key="5">
    <source>
        <dbReference type="EMBL" id="MDF8265559.1"/>
    </source>
</evidence>
<feature type="transmembrane region" description="Helical" evidence="3">
    <location>
        <begin position="46"/>
        <end position="69"/>
    </location>
</feature>
<evidence type="ECO:0000256" key="2">
    <source>
        <dbReference type="SAM" id="MobiDB-lite"/>
    </source>
</evidence>
<feature type="compositionally biased region" description="Gly residues" evidence="2">
    <location>
        <begin position="1"/>
        <end position="11"/>
    </location>
</feature>
<keyword evidence="6" id="KW-1185">Reference proteome</keyword>
<feature type="compositionally biased region" description="Low complexity" evidence="2">
    <location>
        <begin position="20"/>
        <end position="34"/>
    </location>
</feature>
<evidence type="ECO:0000313" key="6">
    <source>
        <dbReference type="Proteomes" id="UP001528912"/>
    </source>
</evidence>
<dbReference type="InterPro" id="IPR004474">
    <property type="entry name" value="LytR_CpsA_psr"/>
</dbReference>
<dbReference type="InterPro" id="IPR050922">
    <property type="entry name" value="LytR/CpsA/Psr_CW_biosynth"/>
</dbReference>
<evidence type="ECO:0000259" key="4">
    <source>
        <dbReference type="Pfam" id="PF03816"/>
    </source>
</evidence>
<name>A0ABT6C9H2_9MICO</name>
<feature type="region of interest" description="Disordered" evidence="2">
    <location>
        <begin position="1"/>
        <end position="41"/>
    </location>
</feature>
<dbReference type="PANTHER" id="PTHR33392">
    <property type="entry name" value="POLYISOPRENYL-TEICHOIC ACID--PEPTIDOGLYCAN TEICHOIC ACID TRANSFERASE TAGU"/>
    <property type="match status" value="1"/>
</dbReference>
<dbReference type="Proteomes" id="UP001528912">
    <property type="component" value="Unassembled WGS sequence"/>
</dbReference>
<organism evidence="5 6">
    <name type="scientific">Luteipulveratus flavus</name>
    <dbReference type="NCBI Taxonomy" id="3031728"/>
    <lineage>
        <taxon>Bacteria</taxon>
        <taxon>Bacillati</taxon>
        <taxon>Actinomycetota</taxon>
        <taxon>Actinomycetes</taxon>
        <taxon>Micrococcales</taxon>
        <taxon>Dermacoccaceae</taxon>
        <taxon>Luteipulveratus</taxon>
    </lineage>
</organism>
<accession>A0ABT6C9H2</accession>
<comment type="caution">
    <text evidence="5">The sequence shown here is derived from an EMBL/GenBank/DDBJ whole genome shotgun (WGS) entry which is preliminary data.</text>
</comment>
<comment type="similarity">
    <text evidence="1">Belongs to the LytR/CpsA/Psr (LCP) family.</text>
</comment>
<dbReference type="RefSeq" id="WP_277192878.1">
    <property type="nucleotide sequence ID" value="NZ_JAROAV010000037.1"/>
</dbReference>
<sequence length="359" mass="38061">MSGEAPVGGEGTAQRAGTGASTETAPGEEPTTGPERGRRPRSRARVIAYTLLTMLLVVVLAAVGFGLYLDHLVSANVRHDPLLPPAESRAARAQGAGDAQNILLLGSDSRTEQLQDASRADVIQLVHISDDRSSVQVIHFPRDLYVPIPGHGRNKINAAYAFGGAPLLVQTMEGMLHVRIDHVAQIGFDGFRDLTNTVGGVDVNVDQPTTSDGHTFTRGINHLDGDAALAFVRERKQLSEGDIDRGRRQQAWLKGLLDKTLRAGTLANPVRLAHVVDDTTSNLVVDDGFSTGEMRSLALSLRNLRGGGVTFATAPFSGFRSVPGVGSVDVVDDAGMARLGTALREDRVADLPKTTSSPG</sequence>